<dbReference type="PANTHER" id="PTHR11895:SF76">
    <property type="entry name" value="INDOLEACETAMIDE HYDROLASE"/>
    <property type="match status" value="1"/>
</dbReference>
<dbReference type="InterPro" id="IPR006311">
    <property type="entry name" value="TAT_signal"/>
</dbReference>
<dbReference type="AlphaFoldDB" id="A0A1T5DEI8"/>
<dbReference type="STRING" id="439228.SAMN06295920_105125"/>
<dbReference type="InterPro" id="IPR000120">
    <property type="entry name" value="Amidase"/>
</dbReference>
<dbReference type="PANTHER" id="PTHR11895">
    <property type="entry name" value="TRANSAMIDASE"/>
    <property type="match status" value="1"/>
</dbReference>
<evidence type="ECO:0000313" key="2">
    <source>
        <dbReference type="EMBL" id="SKB70021.1"/>
    </source>
</evidence>
<dbReference type="Proteomes" id="UP000189818">
    <property type="component" value="Unassembled WGS sequence"/>
</dbReference>
<dbReference type="PROSITE" id="PS00571">
    <property type="entry name" value="AMIDASES"/>
    <property type="match status" value="1"/>
</dbReference>
<dbReference type="InterPro" id="IPR023631">
    <property type="entry name" value="Amidase_dom"/>
</dbReference>
<gene>
    <name evidence="2" type="ORF">SAMN06295920_105125</name>
</gene>
<accession>A0A1T5DEI8</accession>
<dbReference type="SUPFAM" id="SSF75304">
    <property type="entry name" value="Amidase signature (AS) enzymes"/>
    <property type="match status" value="1"/>
</dbReference>
<dbReference type="PROSITE" id="PS51318">
    <property type="entry name" value="TAT"/>
    <property type="match status" value="1"/>
</dbReference>
<dbReference type="NCBIfam" id="NF005686">
    <property type="entry name" value="PRK07486.1"/>
    <property type="match status" value="1"/>
</dbReference>
<evidence type="ECO:0000259" key="1">
    <source>
        <dbReference type="Pfam" id="PF01425"/>
    </source>
</evidence>
<proteinExistence type="predicted"/>
<dbReference type="InterPro" id="IPR020556">
    <property type="entry name" value="Amidase_CS"/>
</dbReference>
<evidence type="ECO:0000313" key="3">
    <source>
        <dbReference type="Proteomes" id="UP000189818"/>
    </source>
</evidence>
<organism evidence="2 3">
    <name type="scientific">Rhizorhabdus histidinilytica</name>
    <dbReference type="NCBI Taxonomy" id="439228"/>
    <lineage>
        <taxon>Bacteria</taxon>
        <taxon>Pseudomonadati</taxon>
        <taxon>Pseudomonadota</taxon>
        <taxon>Alphaproteobacteria</taxon>
        <taxon>Sphingomonadales</taxon>
        <taxon>Sphingomonadaceae</taxon>
        <taxon>Rhizorhabdus</taxon>
    </lineage>
</organism>
<dbReference type="InterPro" id="IPR036928">
    <property type="entry name" value="AS_sf"/>
</dbReference>
<dbReference type="RefSeq" id="WP_079648508.1">
    <property type="nucleotide sequence ID" value="NZ_FUYM01000005.1"/>
</dbReference>
<dbReference type="Pfam" id="PF01425">
    <property type="entry name" value="Amidase"/>
    <property type="match status" value="1"/>
</dbReference>
<name>A0A1T5DEI8_9SPHN</name>
<feature type="domain" description="Amidase" evidence="1">
    <location>
        <begin position="69"/>
        <end position="499"/>
    </location>
</feature>
<dbReference type="Gene3D" id="3.90.1300.10">
    <property type="entry name" value="Amidase signature (AS) domain"/>
    <property type="match status" value="1"/>
</dbReference>
<keyword evidence="3" id="KW-1185">Reference proteome</keyword>
<sequence>MNPDSSATTDFSRRDALIAGVASATLLAGAGAAEARSAGRRAAPPSEIATWTAGDLAARIRSRAVSCREVMTAHLDWIDRVNPALNAIVSRVERPALLAAADEADREIAAGRHRGWMHGLPHAVKDLAATRGIRTTMGSPIFADNVPKADEIFVERLRAAGAILIGKTNVPEFGLGSQSYNPVFGVTRNAYDPSRTAGGSSGGAAAALAARMVPVADGSDFAGSLRNPAGWNNIFGFRPSAGRVPHGPTNELFVQNIGYEGPMARTVGDLALLLSTMAGYDARTPLSLDGDPAVFAGPLDRDMKGVRIGWLGDLGGVPMAPGMLDLCLSGLRRLEAAGCVIEPVSLGIDRDAIWSAFVRLRQGFLAGGLGPLYADPAKRKLLKPEAVWEIENGLKLSAVDLYNASVVRSRVYEAYRQAFERYDFLALPSAQIFPFDAGLHWPKEVAGVAMDSYHRWMEIVAGPSLTGCPTLCVPAGFGPEGLPSGLQLVGPSRHDLAVLQLGRAYEQVAGDILGRKPALLG</sequence>
<dbReference type="OrthoDB" id="7490557at2"/>
<dbReference type="EMBL" id="FUYM01000005">
    <property type="protein sequence ID" value="SKB70021.1"/>
    <property type="molecule type" value="Genomic_DNA"/>
</dbReference>
<reference evidence="3" key="1">
    <citation type="submission" date="2017-02" db="EMBL/GenBank/DDBJ databases">
        <authorList>
            <person name="Varghese N."/>
            <person name="Submissions S."/>
        </authorList>
    </citation>
    <scope>NUCLEOTIDE SEQUENCE [LARGE SCALE GENOMIC DNA]</scope>
    <source>
        <strain evidence="3">UM2</strain>
    </source>
</reference>
<dbReference type="GO" id="GO:0003824">
    <property type="term" value="F:catalytic activity"/>
    <property type="evidence" value="ECO:0007669"/>
    <property type="project" value="InterPro"/>
</dbReference>
<protein>
    <submittedName>
        <fullName evidence="2">Amidase</fullName>
    </submittedName>
</protein>